<keyword evidence="3" id="KW-0804">Transcription</keyword>
<dbReference type="InterPro" id="IPR051127">
    <property type="entry name" value="Fungal_SecMet_Regulators"/>
</dbReference>
<evidence type="ECO:0000256" key="4">
    <source>
        <dbReference type="ARBA" id="ARBA00023242"/>
    </source>
</evidence>
<comment type="caution">
    <text evidence="7">The sequence shown here is derived from an EMBL/GenBank/DDBJ whole genome shotgun (WGS) entry which is preliminary data.</text>
</comment>
<gene>
    <name evidence="7" type="ORF">AJ79_02096</name>
</gene>
<keyword evidence="1" id="KW-0805">Transcription regulation</keyword>
<keyword evidence="2" id="KW-0238">DNA-binding</keyword>
<name>A0A2B7Y456_9EURO</name>
<keyword evidence="4" id="KW-0539">Nucleus</keyword>
<dbReference type="AlphaFoldDB" id="A0A2B7Y456"/>
<dbReference type="GO" id="GO:0008270">
    <property type="term" value="F:zinc ion binding"/>
    <property type="evidence" value="ECO:0007669"/>
    <property type="project" value="InterPro"/>
</dbReference>
<evidence type="ECO:0000313" key="8">
    <source>
        <dbReference type="Proteomes" id="UP000223968"/>
    </source>
</evidence>
<feature type="domain" description="Xylanolytic transcriptional activator regulatory" evidence="6">
    <location>
        <begin position="258"/>
        <end position="331"/>
    </location>
</feature>
<dbReference type="PANTHER" id="PTHR47424">
    <property type="entry name" value="REGULATORY PROTEIN GAL4"/>
    <property type="match status" value="1"/>
</dbReference>
<accession>A0A2B7Y456</accession>
<dbReference type="SMART" id="SM00906">
    <property type="entry name" value="Fungal_trans"/>
    <property type="match status" value="1"/>
</dbReference>
<dbReference type="PANTHER" id="PTHR47424:SF3">
    <property type="entry name" value="REGULATORY PROTEIN GAL4"/>
    <property type="match status" value="1"/>
</dbReference>
<protein>
    <recommendedName>
        <fullName evidence="6">Xylanolytic transcriptional activator regulatory domain-containing protein</fullName>
    </recommendedName>
</protein>
<dbReference type="GO" id="GO:0000978">
    <property type="term" value="F:RNA polymerase II cis-regulatory region sequence-specific DNA binding"/>
    <property type="evidence" value="ECO:0007669"/>
    <property type="project" value="TreeGrafter"/>
</dbReference>
<dbReference type="OrthoDB" id="3266505at2759"/>
<evidence type="ECO:0000256" key="5">
    <source>
        <dbReference type="SAM" id="MobiDB-lite"/>
    </source>
</evidence>
<keyword evidence="8" id="KW-1185">Reference proteome</keyword>
<evidence type="ECO:0000256" key="1">
    <source>
        <dbReference type="ARBA" id="ARBA00023015"/>
    </source>
</evidence>
<dbReference type="GO" id="GO:0000435">
    <property type="term" value="P:positive regulation of transcription from RNA polymerase II promoter by galactose"/>
    <property type="evidence" value="ECO:0007669"/>
    <property type="project" value="TreeGrafter"/>
</dbReference>
<dbReference type="Pfam" id="PF04082">
    <property type="entry name" value="Fungal_trans"/>
    <property type="match status" value="1"/>
</dbReference>
<dbReference type="GO" id="GO:0005634">
    <property type="term" value="C:nucleus"/>
    <property type="evidence" value="ECO:0007669"/>
    <property type="project" value="TreeGrafter"/>
</dbReference>
<evidence type="ECO:0000313" key="7">
    <source>
        <dbReference type="EMBL" id="PGH15929.1"/>
    </source>
</evidence>
<dbReference type="GO" id="GO:0000981">
    <property type="term" value="F:DNA-binding transcription factor activity, RNA polymerase II-specific"/>
    <property type="evidence" value="ECO:0007669"/>
    <property type="project" value="TreeGrafter"/>
</dbReference>
<dbReference type="Proteomes" id="UP000223968">
    <property type="component" value="Unassembled WGS sequence"/>
</dbReference>
<evidence type="ECO:0000256" key="3">
    <source>
        <dbReference type="ARBA" id="ARBA00023163"/>
    </source>
</evidence>
<reference evidence="7 8" key="1">
    <citation type="submission" date="2017-10" db="EMBL/GenBank/DDBJ databases">
        <title>Comparative genomics in systemic dimorphic fungi from Ajellomycetaceae.</title>
        <authorList>
            <person name="Munoz J.F."/>
            <person name="Mcewen J.G."/>
            <person name="Clay O.K."/>
            <person name="Cuomo C.A."/>
        </authorList>
    </citation>
    <scope>NUCLEOTIDE SEQUENCE [LARGE SCALE GENOMIC DNA]</scope>
    <source>
        <strain evidence="7 8">UAMH5409</strain>
    </source>
</reference>
<dbReference type="CDD" id="cd12148">
    <property type="entry name" value="fungal_TF_MHR"/>
    <property type="match status" value="1"/>
</dbReference>
<feature type="region of interest" description="Disordered" evidence="5">
    <location>
        <begin position="33"/>
        <end position="52"/>
    </location>
</feature>
<dbReference type="STRING" id="1447875.A0A2B7Y456"/>
<sequence>MYLLRHFVPGTELDLPTMRTMIASIEKGRLAQPSNAGVLEPQPTPQPRGLPAPELIEADESSILKEEQGCMLVDSLGKYRYVGADSSLRFNHATHAAQSRDNGLHKQDPKVIPPLRSGHLPPPCPENTTSSRPFYRERIYLPARDVCVQYMSLFLQEIQCVYWFFSHEQVYSALDRTFEDAGVTASAQWVCSLYSIFAICSSKTSNSPIIRDVKTPTEYLSMAKSLIPQVCDGADEESVRALALLSLALHSTCYSVSAYSLLGTATRISFSLGMHRNVSPRGRDSVEREKTRRLWWTLYLLDQELAIRLGYPCAIVDEVTYIQTPAASEEILDPGSNMPLGYQSCCVSLVKLKKQISHSLYFIPAQSGGKVSFQEVSNRITMLRDWLIAIPSHLRWDSSVPPSHKRAVFVLHLRYWMTLIHVTRPFLLYAVLHASKLTASPQKQKRYEELSHTCLEASENAFVILKRMMQTKCLSSLLLFDSGCIQELVQTLVLAIYKRSPSACREKLEFCVTAIRSMDQVGWCEKILPEILALVDESGVLIQQQHLQPTSSAQTSHRAASSNHADLNETFFDQFLDFEL</sequence>
<evidence type="ECO:0000256" key="2">
    <source>
        <dbReference type="ARBA" id="ARBA00023125"/>
    </source>
</evidence>
<proteinExistence type="predicted"/>
<evidence type="ECO:0000259" key="6">
    <source>
        <dbReference type="SMART" id="SM00906"/>
    </source>
</evidence>
<organism evidence="7 8">
    <name type="scientific">Helicocarpus griseus UAMH5409</name>
    <dbReference type="NCBI Taxonomy" id="1447875"/>
    <lineage>
        <taxon>Eukaryota</taxon>
        <taxon>Fungi</taxon>
        <taxon>Dikarya</taxon>
        <taxon>Ascomycota</taxon>
        <taxon>Pezizomycotina</taxon>
        <taxon>Eurotiomycetes</taxon>
        <taxon>Eurotiomycetidae</taxon>
        <taxon>Onygenales</taxon>
        <taxon>Ajellomycetaceae</taxon>
        <taxon>Helicocarpus</taxon>
    </lineage>
</organism>
<dbReference type="GO" id="GO:0006351">
    <property type="term" value="P:DNA-templated transcription"/>
    <property type="evidence" value="ECO:0007669"/>
    <property type="project" value="InterPro"/>
</dbReference>
<dbReference type="InterPro" id="IPR007219">
    <property type="entry name" value="XnlR_reg_dom"/>
</dbReference>
<dbReference type="EMBL" id="PDNB01000021">
    <property type="protein sequence ID" value="PGH15929.1"/>
    <property type="molecule type" value="Genomic_DNA"/>
</dbReference>